<dbReference type="InterPro" id="IPR036390">
    <property type="entry name" value="WH_DNA-bd_sf"/>
</dbReference>
<evidence type="ECO:0000313" key="3">
    <source>
        <dbReference type="Proteomes" id="UP000186917"/>
    </source>
</evidence>
<dbReference type="PANTHER" id="PTHR33164">
    <property type="entry name" value="TRANSCRIPTIONAL REGULATOR, MARR FAMILY"/>
    <property type="match status" value="1"/>
</dbReference>
<gene>
    <name evidence="2" type="ORF">SAMN05421788_109168</name>
</gene>
<dbReference type="InterPro" id="IPR039422">
    <property type="entry name" value="MarR/SlyA-like"/>
</dbReference>
<protein>
    <submittedName>
        <fullName evidence="2">DNA-binding transcriptional regulator, MarR family</fullName>
    </submittedName>
</protein>
<accession>A0A1N7R6A0</accession>
<feature type="domain" description="HTH marR-type" evidence="1">
    <location>
        <begin position="62"/>
        <end position="195"/>
    </location>
</feature>
<dbReference type="Proteomes" id="UP000186917">
    <property type="component" value="Unassembled WGS sequence"/>
</dbReference>
<dbReference type="PROSITE" id="PS50995">
    <property type="entry name" value="HTH_MARR_2"/>
    <property type="match status" value="1"/>
</dbReference>
<evidence type="ECO:0000259" key="1">
    <source>
        <dbReference type="PROSITE" id="PS50995"/>
    </source>
</evidence>
<dbReference type="InterPro" id="IPR000835">
    <property type="entry name" value="HTH_MarR-typ"/>
</dbReference>
<name>A0A1N7R6A0_9BACT</name>
<evidence type="ECO:0000313" key="2">
    <source>
        <dbReference type="EMBL" id="SIT30227.1"/>
    </source>
</evidence>
<dbReference type="Gene3D" id="1.10.10.10">
    <property type="entry name" value="Winged helix-like DNA-binding domain superfamily/Winged helix DNA-binding domain"/>
    <property type="match status" value="1"/>
</dbReference>
<dbReference type="GO" id="GO:0003700">
    <property type="term" value="F:DNA-binding transcription factor activity"/>
    <property type="evidence" value="ECO:0007669"/>
    <property type="project" value="InterPro"/>
</dbReference>
<dbReference type="AlphaFoldDB" id="A0A1N7R6A0"/>
<dbReference type="GO" id="GO:0003677">
    <property type="term" value="F:DNA binding"/>
    <property type="evidence" value="ECO:0007669"/>
    <property type="project" value="UniProtKB-KW"/>
</dbReference>
<dbReference type="EMBL" id="FTOR01000009">
    <property type="protein sequence ID" value="SIT30227.1"/>
    <property type="molecule type" value="Genomic_DNA"/>
</dbReference>
<keyword evidence="3" id="KW-1185">Reference proteome</keyword>
<sequence>MNYNLLKQVISMIEAFELQNIHGQHSGDIEGWVSWLVSNHFPGSKPVSEPNWEGKERGRSAESIINTLIVHLNRYARTYSRSAIADSEFSTQEEFIYLINLNAFGAMSKMQLIKKNIQEKPVGMQIINRLLEKNWIEQVDSATDKRSKVISINEKGKMVLAMQMEKIKKASRIVAGDLSHAEKMELIRLLGKLEAFHQPIYQQNLPAETLLDTVAAQHAFLQN</sequence>
<dbReference type="STRING" id="477680.SAMN05421788_109168"/>
<dbReference type="PANTHER" id="PTHR33164:SF57">
    <property type="entry name" value="MARR-FAMILY TRANSCRIPTIONAL REGULATOR"/>
    <property type="match status" value="1"/>
</dbReference>
<reference evidence="3" key="1">
    <citation type="submission" date="2017-01" db="EMBL/GenBank/DDBJ databases">
        <authorList>
            <person name="Varghese N."/>
            <person name="Submissions S."/>
        </authorList>
    </citation>
    <scope>NUCLEOTIDE SEQUENCE [LARGE SCALE GENOMIC DNA]</scope>
    <source>
        <strain evidence="3">DSM 21054</strain>
    </source>
</reference>
<organism evidence="2 3">
    <name type="scientific">Filimonas lacunae</name>
    <dbReference type="NCBI Taxonomy" id="477680"/>
    <lineage>
        <taxon>Bacteria</taxon>
        <taxon>Pseudomonadati</taxon>
        <taxon>Bacteroidota</taxon>
        <taxon>Chitinophagia</taxon>
        <taxon>Chitinophagales</taxon>
        <taxon>Chitinophagaceae</taxon>
        <taxon>Filimonas</taxon>
    </lineage>
</organism>
<dbReference type="OrthoDB" id="961069at2"/>
<proteinExistence type="predicted"/>
<dbReference type="GO" id="GO:0006950">
    <property type="term" value="P:response to stress"/>
    <property type="evidence" value="ECO:0007669"/>
    <property type="project" value="TreeGrafter"/>
</dbReference>
<dbReference type="PRINTS" id="PR00598">
    <property type="entry name" value="HTHMARR"/>
</dbReference>
<dbReference type="InterPro" id="IPR036388">
    <property type="entry name" value="WH-like_DNA-bd_sf"/>
</dbReference>
<dbReference type="SUPFAM" id="SSF46785">
    <property type="entry name" value="Winged helix' DNA-binding domain"/>
    <property type="match status" value="1"/>
</dbReference>
<keyword evidence="2" id="KW-0238">DNA-binding</keyword>